<dbReference type="AlphaFoldDB" id="A0AAE0ZB25"/>
<evidence type="ECO:0000313" key="3">
    <source>
        <dbReference type="EMBL" id="KAK3766038.1"/>
    </source>
</evidence>
<dbReference type="InterPro" id="IPR017983">
    <property type="entry name" value="GPCR_2_secretin-like_CS"/>
</dbReference>
<dbReference type="GO" id="GO:0004930">
    <property type="term" value="F:G protein-coupled receptor activity"/>
    <property type="evidence" value="ECO:0007669"/>
    <property type="project" value="InterPro"/>
</dbReference>
<name>A0AAE0ZB25_9GAST</name>
<organism evidence="3 4">
    <name type="scientific">Elysia crispata</name>
    <name type="common">lettuce slug</name>
    <dbReference type="NCBI Taxonomy" id="231223"/>
    <lineage>
        <taxon>Eukaryota</taxon>
        <taxon>Metazoa</taxon>
        <taxon>Spiralia</taxon>
        <taxon>Lophotrochozoa</taxon>
        <taxon>Mollusca</taxon>
        <taxon>Gastropoda</taxon>
        <taxon>Heterobranchia</taxon>
        <taxon>Euthyneura</taxon>
        <taxon>Panpulmonata</taxon>
        <taxon>Sacoglossa</taxon>
        <taxon>Placobranchoidea</taxon>
        <taxon>Plakobranchidae</taxon>
        <taxon>Elysia</taxon>
    </lineage>
</organism>
<reference evidence="3" key="1">
    <citation type="journal article" date="2023" name="G3 (Bethesda)">
        <title>A reference genome for the long-term kleptoplast-retaining sea slug Elysia crispata morphotype clarki.</title>
        <authorList>
            <person name="Eastman K.E."/>
            <person name="Pendleton A.L."/>
            <person name="Shaikh M.A."/>
            <person name="Suttiyut T."/>
            <person name="Ogas R."/>
            <person name="Tomko P."/>
            <person name="Gavelis G."/>
            <person name="Widhalm J.R."/>
            <person name="Wisecaver J.H."/>
        </authorList>
    </citation>
    <scope>NUCLEOTIDE SEQUENCE</scope>
    <source>
        <strain evidence="3">ECLA1</strain>
    </source>
</reference>
<dbReference type="PROSITE" id="PS00649">
    <property type="entry name" value="G_PROTEIN_RECEP_F2_1"/>
    <property type="match status" value="1"/>
</dbReference>
<proteinExistence type="predicted"/>
<keyword evidence="4" id="KW-1185">Reference proteome</keyword>
<dbReference type="Pfam" id="PF02793">
    <property type="entry name" value="HRM"/>
    <property type="match status" value="1"/>
</dbReference>
<evidence type="ECO:0000259" key="2">
    <source>
        <dbReference type="PROSITE" id="PS50227"/>
    </source>
</evidence>
<feature type="domain" description="G-protein coupled receptors family 2 profile 1" evidence="2">
    <location>
        <begin position="30"/>
        <end position="99"/>
    </location>
</feature>
<dbReference type="InterPro" id="IPR001879">
    <property type="entry name" value="GPCR_2_extracellular_dom"/>
</dbReference>
<dbReference type="InterPro" id="IPR036445">
    <property type="entry name" value="GPCR_2_extracell_dom_sf"/>
</dbReference>
<dbReference type="PROSITE" id="PS50227">
    <property type="entry name" value="G_PROTEIN_RECEP_F2_3"/>
    <property type="match status" value="1"/>
</dbReference>
<dbReference type="GO" id="GO:0016020">
    <property type="term" value="C:membrane"/>
    <property type="evidence" value="ECO:0007669"/>
    <property type="project" value="InterPro"/>
</dbReference>
<gene>
    <name evidence="3" type="ORF">RRG08_002279</name>
</gene>
<dbReference type="SUPFAM" id="SSF111418">
    <property type="entry name" value="Hormone receptor domain"/>
    <property type="match status" value="1"/>
</dbReference>
<dbReference type="Gene3D" id="4.10.1240.10">
    <property type="entry name" value="GPCR, family 2, extracellular hormone receptor domain"/>
    <property type="match status" value="1"/>
</dbReference>
<dbReference type="Proteomes" id="UP001283361">
    <property type="component" value="Unassembled WGS sequence"/>
</dbReference>
<comment type="caution">
    <text evidence="3">The sequence shown here is derived from an EMBL/GenBank/DDBJ whole genome shotgun (WGS) entry which is preliminary data.</text>
</comment>
<evidence type="ECO:0000313" key="4">
    <source>
        <dbReference type="Proteomes" id="UP001283361"/>
    </source>
</evidence>
<evidence type="ECO:0000256" key="1">
    <source>
        <dbReference type="SAM" id="MobiDB-lite"/>
    </source>
</evidence>
<protein>
    <recommendedName>
        <fullName evidence="2">G-protein coupled receptors family 2 profile 1 domain-containing protein</fullName>
    </recommendedName>
</protein>
<feature type="compositionally biased region" description="Basic and acidic residues" evidence="1">
    <location>
        <begin position="11"/>
        <end position="20"/>
    </location>
</feature>
<feature type="region of interest" description="Disordered" evidence="1">
    <location>
        <begin position="1"/>
        <end position="20"/>
    </location>
</feature>
<sequence>MGLRPSRPAPRKAEVPEEDQPRLVQEAFKDCFRANNGSLMLPISGAYYDEKSHNETDTREPEPYCQPIWDGLACWPKTTSGDTAILPCPTYVNEFLLAA</sequence>
<dbReference type="EMBL" id="JAWDGP010004263">
    <property type="protein sequence ID" value="KAK3766038.1"/>
    <property type="molecule type" value="Genomic_DNA"/>
</dbReference>
<accession>A0AAE0ZB25</accession>